<evidence type="ECO:0000313" key="1">
    <source>
        <dbReference type="EMBL" id="KOF68161.1"/>
    </source>
</evidence>
<sequence length="83" mass="9651">MHMNVTPSYLIQHFDNVYLAHKHNYFETHCTVIMERKIMKLDSKLLQTYVLYGSAPSLLLDLSSSTLNYNNLHCQPIITIPIN</sequence>
<reference evidence="1" key="1">
    <citation type="submission" date="2015-07" db="EMBL/GenBank/DDBJ databases">
        <title>MeaNS - Measles Nucleotide Surveillance Program.</title>
        <authorList>
            <person name="Tran T."/>
            <person name="Druce J."/>
        </authorList>
    </citation>
    <scope>NUCLEOTIDE SEQUENCE</scope>
    <source>
        <strain evidence="1">UCB-OBI-ISO-001</strain>
        <tissue evidence="1">Gonad</tissue>
    </source>
</reference>
<gene>
    <name evidence="1" type="ORF">OCBIM_22007977mg</name>
</gene>
<dbReference type="EMBL" id="KQ426514">
    <property type="protein sequence ID" value="KOF68161.1"/>
    <property type="molecule type" value="Genomic_DNA"/>
</dbReference>
<dbReference type="AlphaFoldDB" id="A0A0L8FU04"/>
<name>A0A0L8FU04_OCTBM</name>
<protein>
    <submittedName>
        <fullName evidence="1">Uncharacterized protein</fullName>
    </submittedName>
</protein>
<accession>A0A0L8FU04</accession>
<proteinExistence type="predicted"/>
<organism evidence="1">
    <name type="scientific">Octopus bimaculoides</name>
    <name type="common">California two-spotted octopus</name>
    <dbReference type="NCBI Taxonomy" id="37653"/>
    <lineage>
        <taxon>Eukaryota</taxon>
        <taxon>Metazoa</taxon>
        <taxon>Spiralia</taxon>
        <taxon>Lophotrochozoa</taxon>
        <taxon>Mollusca</taxon>
        <taxon>Cephalopoda</taxon>
        <taxon>Coleoidea</taxon>
        <taxon>Octopodiformes</taxon>
        <taxon>Octopoda</taxon>
        <taxon>Incirrata</taxon>
        <taxon>Octopodidae</taxon>
        <taxon>Octopus</taxon>
    </lineage>
</organism>